<evidence type="ECO:0008006" key="3">
    <source>
        <dbReference type="Google" id="ProtNLM"/>
    </source>
</evidence>
<keyword evidence="2" id="KW-1185">Reference proteome</keyword>
<reference evidence="1 2" key="1">
    <citation type="submission" date="2020-08" db="EMBL/GenBank/DDBJ databases">
        <title>Genomic Encyclopedia of Type Strains, Phase IV (KMG-IV): sequencing the most valuable type-strain genomes for metagenomic binning, comparative biology and taxonomic classification.</title>
        <authorList>
            <person name="Goeker M."/>
        </authorList>
    </citation>
    <scope>NUCLEOTIDE SEQUENCE [LARGE SCALE GENOMIC DNA]</scope>
    <source>
        <strain evidence="1 2">DSM 29854</strain>
    </source>
</reference>
<proteinExistence type="predicted"/>
<dbReference type="AlphaFoldDB" id="A0A839GH00"/>
<dbReference type="RefSeq" id="WP_182513993.1">
    <property type="nucleotide sequence ID" value="NZ_JACJIQ010000017.1"/>
</dbReference>
<comment type="caution">
    <text evidence="1">The sequence shown here is derived from an EMBL/GenBank/DDBJ whole genome shotgun (WGS) entry which is preliminary data.</text>
</comment>
<evidence type="ECO:0000313" key="2">
    <source>
        <dbReference type="Proteomes" id="UP000563094"/>
    </source>
</evidence>
<protein>
    <recommendedName>
        <fullName evidence="3">Oxidase</fullName>
    </recommendedName>
</protein>
<evidence type="ECO:0000313" key="1">
    <source>
        <dbReference type="EMBL" id="MBA9078934.1"/>
    </source>
</evidence>
<accession>A0A839GH00</accession>
<dbReference type="Proteomes" id="UP000563094">
    <property type="component" value="Unassembled WGS sequence"/>
</dbReference>
<organism evidence="1 2">
    <name type="scientific">Rufibacter quisquiliarum</name>
    <dbReference type="NCBI Taxonomy" id="1549639"/>
    <lineage>
        <taxon>Bacteria</taxon>
        <taxon>Pseudomonadati</taxon>
        <taxon>Bacteroidota</taxon>
        <taxon>Cytophagia</taxon>
        <taxon>Cytophagales</taxon>
        <taxon>Hymenobacteraceae</taxon>
        <taxon>Rufibacter</taxon>
    </lineage>
</organism>
<sequence length="97" mass="10711">MVGDLLLTEDGDLRVENGDLVIGDSQEQHIKLVTLSAPGFWKDTPLLGPDLAGFLLDETNLSELQQAIQKHLELDGCKGVSFEFNDNGQFKAKGYYE</sequence>
<gene>
    <name evidence="1" type="ORF">FHS90_003668</name>
</gene>
<dbReference type="EMBL" id="JACJIQ010000017">
    <property type="protein sequence ID" value="MBA9078934.1"/>
    <property type="molecule type" value="Genomic_DNA"/>
</dbReference>
<name>A0A839GH00_9BACT</name>